<dbReference type="SMART" id="SM00331">
    <property type="entry name" value="PP2C_SIG"/>
    <property type="match status" value="1"/>
</dbReference>
<evidence type="ECO:0000259" key="1">
    <source>
        <dbReference type="PROSITE" id="PS51746"/>
    </source>
</evidence>
<dbReference type="Pfam" id="PF13672">
    <property type="entry name" value="PP2C_2"/>
    <property type="match status" value="1"/>
</dbReference>
<dbReference type="SMART" id="SM00332">
    <property type="entry name" value="PP2Cc"/>
    <property type="match status" value="1"/>
</dbReference>
<dbReference type="KEGG" id="vfa:MM35RIKEN_05450"/>
<dbReference type="SUPFAM" id="SSF81606">
    <property type="entry name" value="PP2C-like"/>
    <property type="match status" value="1"/>
</dbReference>
<accession>A0A810Q0S4</accession>
<dbReference type="Gene3D" id="3.60.40.10">
    <property type="entry name" value="PPM-type phosphatase domain"/>
    <property type="match status" value="1"/>
</dbReference>
<dbReference type="PROSITE" id="PS51746">
    <property type="entry name" value="PPM_2"/>
    <property type="match status" value="1"/>
</dbReference>
<protein>
    <submittedName>
        <fullName evidence="2">Protein-serine/threonine phosphatase</fullName>
    </submittedName>
</protein>
<organism evidence="2 3">
    <name type="scientific">Vescimonas fastidiosa</name>
    <dbReference type="NCBI Taxonomy" id="2714353"/>
    <lineage>
        <taxon>Bacteria</taxon>
        <taxon>Bacillati</taxon>
        <taxon>Bacillota</taxon>
        <taxon>Clostridia</taxon>
        <taxon>Eubacteriales</taxon>
        <taxon>Oscillospiraceae</taxon>
        <taxon>Vescimonas</taxon>
    </lineage>
</organism>
<feature type="domain" description="PPM-type phosphatase" evidence="1">
    <location>
        <begin position="2"/>
        <end position="242"/>
    </location>
</feature>
<dbReference type="InterPro" id="IPR036457">
    <property type="entry name" value="PPM-type-like_dom_sf"/>
</dbReference>
<proteinExistence type="predicted"/>
<dbReference type="AlphaFoldDB" id="A0A810Q0S4"/>
<reference evidence="2" key="1">
    <citation type="submission" date="2020-09" db="EMBL/GenBank/DDBJ databases">
        <title>New species isolated from human feces.</title>
        <authorList>
            <person name="Kitahara M."/>
            <person name="Shigeno Y."/>
            <person name="Shime M."/>
            <person name="Matsumoto Y."/>
            <person name="Nakamura S."/>
            <person name="Motooka D."/>
            <person name="Fukuoka S."/>
            <person name="Nishikawa H."/>
            <person name="Benno Y."/>
        </authorList>
    </citation>
    <scope>NUCLEOTIDE SEQUENCE</scope>
    <source>
        <strain evidence="2">MM35</strain>
    </source>
</reference>
<sequence length="243" mass="26615">MRIWSISDIGLVRHENQDACGTMLIEDYTAAVVCDGMGGTAGGAVASRLAVQTYRQQLEKNLRRHMTAQQLREVSGYAIAAANRAIRQKALEEPSVHSMGTTLVAAIVSGENVLISNVGDSRAYLLGSGGIQQISKDHSLVGSMVEQGNMTEQEARRHPNRNLITRALGPEENVLDDEFSCKWKQGDYLLLCTDGLVNTVSDQELLFEIVHTEDPEHCLRRLVDISVSRGAPDNITAILMQNI</sequence>
<dbReference type="Proteomes" id="UP000681343">
    <property type="component" value="Chromosome"/>
</dbReference>
<dbReference type="PANTHER" id="PTHR47992">
    <property type="entry name" value="PROTEIN PHOSPHATASE"/>
    <property type="match status" value="1"/>
</dbReference>
<dbReference type="InterPro" id="IPR001932">
    <property type="entry name" value="PPM-type_phosphatase-like_dom"/>
</dbReference>
<dbReference type="EMBL" id="AP023415">
    <property type="protein sequence ID" value="BCK78353.1"/>
    <property type="molecule type" value="Genomic_DNA"/>
</dbReference>
<name>A0A810Q0S4_9FIRM</name>
<evidence type="ECO:0000313" key="2">
    <source>
        <dbReference type="EMBL" id="BCK78353.1"/>
    </source>
</evidence>
<dbReference type="InterPro" id="IPR015655">
    <property type="entry name" value="PP2C"/>
</dbReference>
<evidence type="ECO:0000313" key="3">
    <source>
        <dbReference type="Proteomes" id="UP000681343"/>
    </source>
</evidence>
<gene>
    <name evidence="2" type="ORF">MM35RIKEN_05450</name>
</gene>
<dbReference type="GO" id="GO:0004722">
    <property type="term" value="F:protein serine/threonine phosphatase activity"/>
    <property type="evidence" value="ECO:0007669"/>
    <property type="project" value="InterPro"/>
</dbReference>
<dbReference type="NCBIfam" id="NF033484">
    <property type="entry name" value="Stp1_PP2C_phos"/>
    <property type="match status" value="1"/>
</dbReference>
<dbReference type="RefSeq" id="WP_212819064.1">
    <property type="nucleotide sequence ID" value="NZ_AP023415.1"/>
</dbReference>
<keyword evidence="3" id="KW-1185">Reference proteome</keyword>
<dbReference type="CDD" id="cd00143">
    <property type="entry name" value="PP2Cc"/>
    <property type="match status" value="1"/>
</dbReference>